<feature type="region of interest" description="Disordered" evidence="2">
    <location>
        <begin position="182"/>
        <end position="303"/>
    </location>
</feature>
<feature type="compositionally biased region" description="Basic and acidic residues" evidence="2">
    <location>
        <begin position="234"/>
        <end position="244"/>
    </location>
</feature>
<dbReference type="GO" id="GO:0005096">
    <property type="term" value="F:GTPase activator activity"/>
    <property type="evidence" value="ECO:0007669"/>
    <property type="project" value="UniProtKB-KW"/>
</dbReference>
<dbReference type="InterPro" id="IPR050729">
    <property type="entry name" value="Rho-GAP"/>
</dbReference>
<dbReference type="SUPFAM" id="SSF48350">
    <property type="entry name" value="GTPase activation domain, GAP"/>
    <property type="match status" value="1"/>
</dbReference>
<dbReference type="CDD" id="cd00159">
    <property type="entry name" value="RhoGAP"/>
    <property type="match status" value="1"/>
</dbReference>
<evidence type="ECO:0000256" key="2">
    <source>
        <dbReference type="SAM" id="MobiDB-lite"/>
    </source>
</evidence>
<feature type="compositionally biased region" description="Polar residues" evidence="2">
    <location>
        <begin position="217"/>
        <end position="230"/>
    </location>
</feature>
<feature type="region of interest" description="Disordered" evidence="2">
    <location>
        <begin position="117"/>
        <end position="161"/>
    </location>
</feature>
<gene>
    <name evidence="5 6" type="primary">RhoGAP18B</name>
</gene>
<feature type="compositionally biased region" description="Acidic residues" evidence="2">
    <location>
        <begin position="265"/>
        <end position="303"/>
    </location>
</feature>
<feature type="compositionally biased region" description="Polar residues" evidence="2">
    <location>
        <begin position="199"/>
        <end position="208"/>
    </location>
</feature>
<feature type="compositionally biased region" description="Polar residues" evidence="2">
    <location>
        <begin position="130"/>
        <end position="158"/>
    </location>
</feature>
<evidence type="ECO:0000259" key="3">
    <source>
        <dbReference type="PROSITE" id="PS50238"/>
    </source>
</evidence>
<protein>
    <submittedName>
        <fullName evidence="5 6">Uncharacterized protein RhoGAP18B isoform X3</fullName>
    </submittedName>
</protein>
<dbReference type="GO" id="GO:0005737">
    <property type="term" value="C:cytoplasm"/>
    <property type="evidence" value="ECO:0007669"/>
    <property type="project" value="TreeGrafter"/>
</dbReference>
<dbReference type="RefSeq" id="XP_065723767.2">
    <property type="nucleotide sequence ID" value="XM_065867695.2"/>
</dbReference>
<evidence type="ECO:0000313" key="6">
    <source>
        <dbReference type="RefSeq" id="XP_065723767.2"/>
    </source>
</evidence>
<evidence type="ECO:0000313" key="4">
    <source>
        <dbReference type="Proteomes" id="UP001652628"/>
    </source>
</evidence>
<dbReference type="PANTHER" id="PTHR23176:SF129">
    <property type="entry name" value="RHO GTPASE ACTIVATING PROTEIN AT 16F, ISOFORM E-RELATED"/>
    <property type="match status" value="1"/>
</dbReference>
<reference evidence="5 6" key="1">
    <citation type="submission" date="2025-05" db="UniProtKB">
        <authorList>
            <consortium name="RefSeq"/>
        </authorList>
    </citation>
    <scope>IDENTIFICATION</scope>
</reference>
<dbReference type="Pfam" id="PF00620">
    <property type="entry name" value="RhoGAP"/>
    <property type="match status" value="1"/>
</dbReference>
<organism evidence="4 6">
    <name type="scientific">Drosophila suzukii</name>
    <name type="common">Spotted-wing drosophila fruit fly</name>
    <dbReference type="NCBI Taxonomy" id="28584"/>
    <lineage>
        <taxon>Eukaryota</taxon>
        <taxon>Metazoa</taxon>
        <taxon>Ecdysozoa</taxon>
        <taxon>Arthropoda</taxon>
        <taxon>Hexapoda</taxon>
        <taxon>Insecta</taxon>
        <taxon>Pterygota</taxon>
        <taxon>Neoptera</taxon>
        <taxon>Endopterygota</taxon>
        <taxon>Diptera</taxon>
        <taxon>Brachycera</taxon>
        <taxon>Muscomorpha</taxon>
        <taxon>Ephydroidea</taxon>
        <taxon>Drosophilidae</taxon>
        <taxon>Drosophila</taxon>
        <taxon>Sophophora</taxon>
    </lineage>
</organism>
<dbReference type="InterPro" id="IPR000198">
    <property type="entry name" value="RhoGAP_dom"/>
</dbReference>
<dbReference type="PROSITE" id="PS50238">
    <property type="entry name" value="RHOGAP"/>
    <property type="match status" value="1"/>
</dbReference>
<dbReference type="SMART" id="SM00324">
    <property type="entry name" value="RhoGAP"/>
    <property type="match status" value="1"/>
</dbReference>
<proteinExistence type="predicted"/>
<feature type="domain" description="Rho-GAP" evidence="3">
    <location>
        <begin position="700"/>
        <end position="883"/>
    </location>
</feature>
<dbReference type="AlphaFoldDB" id="A0AB40DHI2"/>
<dbReference type="Proteomes" id="UP001652628">
    <property type="component" value="Chromosome X"/>
</dbReference>
<evidence type="ECO:0000256" key="1">
    <source>
        <dbReference type="ARBA" id="ARBA00022468"/>
    </source>
</evidence>
<dbReference type="GO" id="GO:0007165">
    <property type="term" value="P:signal transduction"/>
    <property type="evidence" value="ECO:0007669"/>
    <property type="project" value="InterPro"/>
</dbReference>
<keyword evidence="1" id="KW-0343">GTPase activation</keyword>
<keyword evidence="4" id="KW-1185">Reference proteome</keyword>
<feature type="compositionally biased region" description="Low complexity" evidence="2">
    <location>
        <begin position="29"/>
        <end position="51"/>
    </location>
</feature>
<feature type="compositionally biased region" description="Acidic residues" evidence="2">
    <location>
        <begin position="379"/>
        <end position="395"/>
    </location>
</feature>
<dbReference type="Gene3D" id="1.10.555.10">
    <property type="entry name" value="Rho GTPase activation protein"/>
    <property type="match status" value="1"/>
</dbReference>
<feature type="region of interest" description="Disordered" evidence="2">
    <location>
        <begin position="377"/>
        <end position="402"/>
    </location>
</feature>
<dbReference type="InterPro" id="IPR008936">
    <property type="entry name" value="Rho_GTPase_activation_prot"/>
</dbReference>
<sequence length="892" mass="99352">MAGDAENKRGYRTIFRSISQVFYANAKNSSNTNNSYSNNNNNNTSSYNNNSDWNTISDNTANEGIGRLTVTLTSITPPTATWTSTSPTISICTTASSSTVSSSSPLANRAARSAENISCSECGNPDPYHSQDSSPPTPQLQANDQNQDQKPLPVTSSDQNRKLRASSMLDLTSNHRHQNALRNCVIKVRRPAPKVPVRNPNTSLSNPRQTDEELAKSNGQGQDSQDTRANSLAEENHQTDPRVSEEEDEESIYQPIWQFKTLEPADQEIIEALPPDEEEEDEEEDEDEDEGDDDDEEEEDLGEYDELLPSDADADVMALQAAAVFAAGVRHKLSTSTLTKRSKLMLPTPLPSPTASMDQGAWETDVEFMYSRETKDADVNAEADADAEAEAEADETLSLGSTVTNSTATLGSISSTGSSRLQAPPADKRPAEIVPLVHPILRNICIFYSPTDPKKYSAIFYDYHRSHVHQRFMTRIRRPAPPPPVTQVTPAAAVNKVTAATVVTPATLVTPRSDDSGCSCEAEDLEDPHHRTVAIPQPLKEDWERAVLAAGAVGGKRGVAPRAGRKLRVRSNARLLLTDSVLAWRETLQDFHCCEDEEDMIVPVTDILRAQQIQEDNEVQQTQQSTILQRFKSVSIGNLLDLPGEDDKKSIKNRMRMKFAVNSNVFRINRSPKTEKKSRQRRGQVNSLYLDEQKYPLFAAPLSALELNMTDHPNVPRFVVDICAYIEQPECIEQDGLYRASGNKVLVDELRKKLTHLYDPRWLHTDDIHTLTSLHKQFFRELTAPLITQEAYERLGRSLNDEAAIERMSLAFDDMPEPNRSTLRFLIQHLTRVAAASASNRMPSTNLAIVWGPCLLSANQIQLDIGRMNMLAKVLIENYDRIFPPDNERLVC</sequence>
<dbReference type="RefSeq" id="XP_036676117.3">
    <property type="nucleotide sequence ID" value="XM_036820222.3"/>
</dbReference>
<dbReference type="PANTHER" id="PTHR23176">
    <property type="entry name" value="RHO/RAC/CDC GTPASE-ACTIVATING PROTEIN"/>
    <property type="match status" value="1"/>
</dbReference>
<evidence type="ECO:0000313" key="5">
    <source>
        <dbReference type="RefSeq" id="XP_036676117.3"/>
    </source>
</evidence>
<feature type="region of interest" description="Disordered" evidence="2">
    <location>
        <begin position="29"/>
        <end position="55"/>
    </location>
</feature>
<accession>A0AB40DHI2</accession>
<dbReference type="GeneID" id="108014942"/>
<name>A0AB40DHI2_DROSZ</name>